<evidence type="ECO:0000313" key="1">
    <source>
        <dbReference type="EMBL" id="AOM80763.1"/>
    </source>
</evidence>
<accession>A0A1D7QQ13</accession>
<dbReference type="AlphaFoldDB" id="A0A1D7QQ13"/>
<evidence type="ECO:0000313" key="2">
    <source>
        <dbReference type="Proteomes" id="UP000094313"/>
    </source>
</evidence>
<gene>
    <name evidence="1" type="ORF">BFS30_13035</name>
</gene>
<name>A0A1D7QQ13_9SPHI</name>
<sequence>MKPLKIFFKITKTGNGKFLATKNEVNNLIVDVINKNPSQPSGALREIAIAEFKQSPSAQKILKTNEYFFIDLVTDIEIVITYLPQEKVLSEQFYTQWRYVQLSSPYRLVQYLDETRVVVYSEKTKVVHTIKLDKTISVVVDED</sequence>
<proteinExistence type="predicted"/>
<reference evidence="1 2" key="1">
    <citation type="submission" date="2016-08" db="EMBL/GenBank/DDBJ databases">
        <authorList>
            <person name="Seilhamer J.J."/>
        </authorList>
    </citation>
    <scope>NUCLEOTIDE SEQUENCE [LARGE SCALE GENOMIC DNA]</scope>
    <source>
        <strain evidence="1 2">DX4</strain>
    </source>
</reference>
<dbReference type="KEGG" id="psty:BFS30_13035"/>
<dbReference type="RefSeq" id="WP_069382418.1">
    <property type="nucleotide sequence ID" value="NZ_CP017141.1"/>
</dbReference>
<dbReference type="OrthoDB" id="763647at2"/>
<protein>
    <submittedName>
        <fullName evidence="1">Uncharacterized protein</fullName>
    </submittedName>
</protein>
<dbReference type="Proteomes" id="UP000094313">
    <property type="component" value="Chromosome"/>
</dbReference>
<dbReference type="EMBL" id="CP017141">
    <property type="protein sequence ID" value="AOM80763.1"/>
    <property type="molecule type" value="Genomic_DNA"/>
</dbReference>
<organism evidence="1 2">
    <name type="scientific">Pedobacter steynii</name>
    <dbReference type="NCBI Taxonomy" id="430522"/>
    <lineage>
        <taxon>Bacteria</taxon>
        <taxon>Pseudomonadati</taxon>
        <taxon>Bacteroidota</taxon>
        <taxon>Sphingobacteriia</taxon>
        <taxon>Sphingobacteriales</taxon>
        <taxon>Sphingobacteriaceae</taxon>
        <taxon>Pedobacter</taxon>
    </lineage>
</organism>
<keyword evidence="2" id="KW-1185">Reference proteome</keyword>